<dbReference type="Proteomes" id="UP000887540">
    <property type="component" value="Unplaced"/>
</dbReference>
<reference evidence="3" key="1">
    <citation type="submission" date="2022-11" db="UniProtKB">
        <authorList>
            <consortium name="WormBaseParasite"/>
        </authorList>
    </citation>
    <scope>IDENTIFICATION</scope>
</reference>
<evidence type="ECO:0000313" key="3">
    <source>
        <dbReference type="WBParaSite" id="ACRNAN_Path_696.g2602.t1"/>
    </source>
</evidence>
<keyword evidence="1" id="KW-0812">Transmembrane</keyword>
<evidence type="ECO:0000313" key="2">
    <source>
        <dbReference type="Proteomes" id="UP000887540"/>
    </source>
</evidence>
<proteinExistence type="predicted"/>
<feature type="transmembrane region" description="Helical" evidence="1">
    <location>
        <begin position="57"/>
        <end position="80"/>
    </location>
</feature>
<dbReference type="AlphaFoldDB" id="A0A914CBK2"/>
<accession>A0A914CBK2</accession>
<evidence type="ECO:0000256" key="1">
    <source>
        <dbReference type="SAM" id="Phobius"/>
    </source>
</evidence>
<keyword evidence="2" id="KW-1185">Reference proteome</keyword>
<keyword evidence="1" id="KW-0472">Membrane</keyword>
<sequence length="119" mass="13239">MGPNEPVEHNTDVKKDGKKLLKKLGSAARKVKNLLICSSDEEATYEELHKVVMEVNFIIASILILLSICSCIANLILAHYQMNTDCEQVTNPLLICAIIGIFLVSVIYGFLPYFVSIRV</sequence>
<name>A0A914CBK2_9BILA</name>
<keyword evidence="1" id="KW-1133">Transmembrane helix</keyword>
<feature type="transmembrane region" description="Helical" evidence="1">
    <location>
        <begin position="92"/>
        <end position="115"/>
    </location>
</feature>
<protein>
    <submittedName>
        <fullName evidence="3">Uncharacterized protein</fullName>
    </submittedName>
</protein>
<dbReference type="WBParaSite" id="ACRNAN_Path_696.g2602.t1">
    <property type="protein sequence ID" value="ACRNAN_Path_696.g2602.t1"/>
    <property type="gene ID" value="ACRNAN_Path_696.g2602"/>
</dbReference>
<organism evidence="2 3">
    <name type="scientific">Acrobeloides nanus</name>
    <dbReference type="NCBI Taxonomy" id="290746"/>
    <lineage>
        <taxon>Eukaryota</taxon>
        <taxon>Metazoa</taxon>
        <taxon>Ecdysozoa</taxon>
        <taxon>Nematoda</taxon>
        <taxon>Chromadorea</taxon>
        <taxon>Rhabditida</taxon>
        <taxon>Tylenchina</taxon>
        <taxon>Cephalobomorpha</taxon>
        <taxon>Cephaloboidea</taxon>
        <taxon>Cephalobidae</taxon>
        <taxon>Acrobeloides</taxon>
    </lineage>
</organism>